<reference evidence="3 4" key="1">
    <citation type="journal article" date="2018" name="Environ. Microbiol.">
        <title>Novel energy conservation strategies and behaviour of Pelotomaculum schinkii driving syntrophic propionate catabolism.</title>
        <authorList>
            <person name="Hidalgo-Ahumada C.A.P."/>
            <person name="Nobu M.K."/>
            <person name="Narihiro T."/>
            <person name="Tamaki H."/>
            <person name="Liu W.T."/>
            <person name="Kamagata Y."/>
            <person name="Stams A.J.M."/>
            <person name="Imachi H."/>
            <person name="Sousa D.Z."/>
        </authorList>
    </citation>
    <scope>NUCLEOTIDE SEQUENCE [LARGE SCALE GENOMIC DNA]</scope>
    <source>
        <strain evidence="3 4">MGP</strain>
    </source>
</reference>
<name>A0A4Y7RXE1_9FIRM</name>
<proteinExistence type="predicted"/>
<protein>
    <submittedName>
        <fullName evidence="3">Sporulation protein YpeB</fullName>
    </submittedName>
</protein>
<evidence type="ECO:0000259" key="2">
    <source>
        <dbReference type="Pfam" id="PF20769"/>
    </source>
</evidence>
<dbReference type="AlphaFoldDB" id="A0A4Y7RXE1"/>
<keyword evidence="4" id="KW-1185">Reference proteome</keyword>
<dbReference type="GO" id="GO:0009847">
    <property type="term" value="P:spore germination"/>
    <property type="evidence" value="ECO:0007669"/>
    <property type="project" value="InterPro"/>
</dbReference>
<dbReference type="InterPro" id="IPR048402">
    <property type="entry name" value="YpeB_N"/>
</dbReference>
<dbReference type="Pfam" id="PF14620">
    <property type="entry name" value="YPEB_PepSY1-2"/>
    <property type="match status" value="1"/>
</dbReference>
<gene>
    <name evidence="3" type="primary">ypeB</name>
    <name evidence="3" type="ORF">Pmgp_00065</name>
</gene>
<evidence type="ECO:0000313" key="4">
    <source>
        <dbReference type="Proteomes" id="UP000297597"/>
    </source>
</evidence>
<evidence type="ECO:0000313" key="3">
    <source>
        <dbReference type="EMBL" id="TEB13665.1"/>
    </source>
</evidence>
<dbReference type="RefSeq" id="WP_192902698.1">
    <property type="nucleotide sequence ID" value="NZ_QFFZ01000001.1"/>
</dbReference>
<dbReference type="Pfam" id="PF20769">
    <property type="entry name" value="YPEB_N"/>
    <property type="match status" value="1"/>
</dbReference>
<dbReference type="NCBIfam" id="TIGR02889">
    <property type="entry name" value="spore_YpeB"/>
    <property type="match status" value="1"/>
</dbReference>
<dbReference type="Proteomes" id="UP000297597">
    <property type="component" value="Unassembled WGS sequence"/>
</dbReference>
<comment type="caution">
    <text evidence="3">The sequence shown here is derived from an EMBL/GenBank/DDBJ whole genome shotgun (WGS) entry which is preliminary data.</text>
</comment>
<dbReference type="EMBL" id="QFFZ01000001">
    <property type="protein sequence ID" value="TEB13665.1"/>
    <property type="molecule type" value="Genomic_DNA"/>
</dbReference>
<organism evidence="3 4">
    <name type="scientific">Pelotomaculum propionicicum</name>
    <dbReference type="NCBI Taxonomy" id="258475"/>
    <lineage>
        <taxon>Bacteria</taxon>
        <taxon>Bacillati</taxon>
        <taxon>Bacillota</taxon>
        <taxon>Clostridia</taxon>
        <taxon>Eubacteriales</taxon>
        <taxon>Desulfotomaculaceae</taxon>
        <taxon>Pelotomaculum</taxon>
    </lineage>
</organism>
<accession>A0A4Y7RXE1</accession>
<evidence type="ECO:0000259" key="1">
    <source>
        <dbReference type="Pfam" id="PF14620"/>
    </source>
</evidence>
<dbReference type="InterPro" id="IPR014239">
    <property type="entry name" value="YpeB_PepSY1-2"/>
</dbReference>
<feature type="domain" description="Sporulation protein YpeB PepSY1 and PepSY2" evidence="1">
    <location>
        <begin position="184"/>
        <end position="377"/>
    </location>
</feature>
<feature type="domain" description="Sporulation protein YpeB N-terminal" evidence="2">
    <location>
        <begin position="31"/>
        <end position="164"/>
    </location>
</feature>
<sequence length="454" mass="50187">MRKWMILSAVASFLVIAATGAWGYSQARASRDLENFLNNKYQRAFYDMTGQVQNLEVLLSKSMVATDPRLDASLLMDIRQQAAFAQSNLGQLPLNDALAGRTAKFLTQVGDYAGSLAGQINRGDNVDSKNWDTLNSLYQQSMELNKELQGVQYNVAQNNFYFGELVRQIRKNLQQNPDNLAVTDFQAMDRRMQQYPSLIYDGPFSEHLERTEPRYLDGLAEVSPAEAPNKALSYIDRQPGVAYNAAVKGTAQGRIPAYRVEVTPDGDSTRATVLDISKKGGKLIWALNSRPVANQTVDLDTARQKALTYLKNHGFGEMQATYFTRHGNSVTYNFAAAQNSVVLYPDLVKVTVALDNGEVTGAETSGYLMSHRTRDLPQAKITPERARGTINSRLQVTGGGKLVLIPLGADDEKLAYEFQGKLGEDTYLVYVNAVDGREENVLKLIDTPGGVLTM</sequence>